<reference evidence="1" key="2">
    <citation type="submission" date="2012-06" db="EMBL/GenBank/DDBJ databases">
        <title>Annotation of the Genome Sequence of Fusarium oxysporum Fo47.</title>
        <authorList>
            <consortium name="The Broad Institute Genomics Platform"/>
            <person name="Ma L.-J."/>
            <person name="Corby-Kistler H."/>
            <person name="Broz K."/>
            <person name="Gale L.R."/>
            <person name="Jonkers W."/>
            <person name="O'Donnell K."/>
            <person name="Ploetz R."/>
            <person name="Steinberg C."/>
            <person name="Schwartz D.C."/>
            <person name="VanEtten H."/>
            <person name="Zhou S."/>
            <person name="Young S.K."/>
            <person name="Zeng Q."/>
            <person name="Gargeya S."/>
            <person name="Fitzgerald M."/>
            <person name="Abouelleil A."/>
            <person name="Alvarado L."/>
            <person name="Chapman S.B."/>
            <person name="Gainer-Dewar J."/>
            <person name="Goldberg J."/>
            <person name="Griggs A."/>
            <person name="Gujja S."/>
            <person name="Hansen M."/>
            <person name="Howarth C."/>
            <person name="Imamovic A."/>
            <person name="Ireland A."/>
            <person name="Larimer J."/>
            <person name="McCowan C."/>
            <person name="Murphy C."/>
            <person name="Pearson M."/>
            <person name="Poon T.W."/>
            <person name="Priest M."/>
            <person name="Roberts A."/>
            <person name="Saif S."/>
            <person name="Shea T."/>
            <person name="Sykes S."/>
            <person name="Wortman J."/>
            <person name="Nusbaum C."/>
            <person name="Birren B."/>
        </authorList>
    </citation>
    <scope>NUCLEOTIDE SEQUENCE</scope>
    <source>
        <strain evidence="1">Fo47</strain>
    </source>
</reference>
<protein>
    <submittedName>
        <fullName evidence="1">Uncharacterized protein</fullName>
    </submittedName>
</protein>
<dbReference type="VEuPathDB" id="FungiDB:FOZG_15372"/>
<sequence length="85" mass="10122">MPFRAVTEMPKFLQGPTWEEEPQRDKYGNEAVQDMVEKRDGNLDNEGKAGIYWEHLMEYEQTQLRKVYAEAMSRQSPRWRVLEGD</sequence>
<dbReference type="HOGENOM" id="CLU_2757842_0_0_1"/>
<name>W9JFV7_FUSOX</name>
<proteinExistence type="predicted"/>
<dbReference type="Proteomes" id="UP000030766">
    <property type="component" value="Unassembled WGS sequence"/>
</dbReference>
<organism evidence="1">
    <name type="scientific">Fusarium oxysporum Fo47</name>
    <dbReference type="NCBI Taxonomy" id="660027"/>
    <lineage>
        <taxon>Eukaryota</taxon>
        <taxon>Fungi</taxon>
        <taxon>Dikarya</taxon>
        <taxon>Ascomycota</taxon>
        <taxon>Pezizomycotina</taxon>
        <taxon>Sordariomycetes</taxon>
        <taxon>Hypocreomycetidae</taxon>
        <taxon>Hypocreales</taxon>
        <taxon>Nectriaceae</taxon>
        <taxon>Fusarium</taxon>
        <taxon>Fusarium oxysporum species complex</taxon>
    </lineage>
</organism>
<gene>
    <name evidence="1" type="ORF">FOZG_15372</name>
</gene>
<dbReference type="AlphaFoldDB" id="W9JFV7"/>
<evidence type="ECO:0000313" key="1">
    <source>
        <dbReference type="EMBL" id="EWZ30937.1"/>
    </source>
</evidence>
<reference evidence="1" key="1">
    <citation type="submission" date="2011-06" db="EMBL/GenBank/DDBJ databases">
        <title>The Genome Sequence of Fusarium oxysporum Fo47.</title>
        <authorList>
            <consortium name="The Broad Institute Genome Sequencing Platform"/>
            <person name="Ma L.-J."/>
            <person name="Gale L.R."/>
            <person name="Schwartz D.C."/>
            <person name="Zhou S."/>
            <person name="Corby-Kistler H."/>
            <person name="Young S.K."/>
            <person name="Zeng Q."/>
            <person name="Gargeya S."/>
            <person name="Fitzgerald M."/>
            <person name="Haas B."/>
            <person name="Abouelleil A."/>
            <person name="Alvarado L."/>
            <person name="Arachchi H.M."/>
            <person name="Berlin A."/>
            <person name="Brown A."/>
            <person name="Chapman S.B."/>
            <person name="Chen Z."/>
            <person name="Dunbar C."/>
            <person name="Freedman E."/>
            <person name="Gearin G."/>
            <person name="Gellesch M."/>
            <person name="Goldberg J."/>
            <person name="Griggs A."/>
            <person name="Gujja S."/>
            <person name="Heiman D."/>
            <person name="Howarth C."/>
            <person name="Larson L."/>
            <person name="Lui A."/>
            <person name="MacDonald P.J.P."/>
            <person name="Mehta T."/>
            <person name="Montmayeur A."/>
            <person name="Murphy C."/>
            <person name="Neiman D."/>
            <person name="Pearson M."/>
            <person name="Priest M."/>
            <person name="Roberts A."/>
            <person name="Saif S."/>
            <person name="Shea T."/>
            <person name="Shenoy N."/>
            <person name="Sisk P."/>
            <person name="Stolte C."/>
            <person name="Sykes S."/>
            <person name="Wortman J."/>
            <person name="Nusbaum C."/>
            <person name="Birren B."/>
        </authorList>
    </citation>
    <scope>NUCLEOTIDE SEQUENCE [LARGE SCALE GENOMIC DNA]</scope>
    <source>
        <strain evidence="1">Fo47</strain>
    </source>
</reference>
<dbReference type="EMBL" id="JH717908">
    <property type="protein sequence ID" value="EWZ30937.1"/>
    <property type="molecule type" value="Genomic_DNA"/>
</dbReference>
<accession>W9JFV7</accession>